<evidence type="ECO:0000259" key="1">
    <source>
        <dbReference type="Pfam" id="PF06985"/>
    </source>
</evidence>
<dbReference type="PANTHER" id="PTHR33112">
    <property type="entry name" value="DOMAIN PROTEIN, PUTATIVE-RELATED"/>
    <property type="match status" value="1"/>
</dbReference>
<name>A0ABR3WJ79_9PEZI</name>
<proteinExistence type="predicted"/>
<dbReference type="Proteomes" id="UP001583177">
    <property type="component" value="Unassembled WGS sequence"/>
</dbReference>
<dbReference type="EMBL" id="JAWRVE010000075">
    <property type="protein sequence ID" value="KAL1863035.1"/>
    <property type="molecule type" value="Genomic_DNA"/>
</dbReference>
<protein>
    <recommendedName>
        <fullName evidence="1">Heterokaryon incompatibility domain-containing protein</fullName>
    </recommendedName>
</protein>
<gene>
    <name evidence="2" type="ORF">Daus18300_008191</name>
</gene>
<dbReference type="InterPro" id="IPR010730">
    <property type="entry name" value="HET"/>
</dbReference>
<organism evidence="2 3">
    <name type="scientific">Diaporthe australafricana</name>
    <dbReference type="NCBI Taxonomy" id="127596"/>
    <lineage>
        <taxon>Eukaryota</taxon>
        <taxon>Fungi</taxon>
        <taxon>Dikarya</taxon>
        <taxon>Ascomycota</taxon>
        <taxon>Pezizomycotina</taxon>
        <taxon>Sordariomycetes</taxon>
        <taxon>Sordariomycetidae</taxon>
        <taxon>Diaporthales</taxon>
        <taxon>Diaporthaceae</taxon>
        <taxon>Diaporthe</taxon>
    </lineage>
</organism>
<keyword evidence="3" id="KW-1185">Reference proteome</keyword>
<evidence type="ECO:0000313" key="3">
    <source>
        <dbReference type="Proteomes" id="UP001583177"/>
    </source>
</evidence>
<comment type="caution">
    <text evidence="2">The sequence shown here is derived from an EMBL/GenBank/DDBJ whole genome shotgun (WGS) entry which is preliminary data.</text>
</comment>
<reference evidence="2 3" key="1">
    <citation type="journal article" date="2024" name="IMA Fungus">
        <title>IMA Genome - F19 : A genome assembly and annotation guide to empower mycologists, including annotated draft genome sequences of Ceratocystis pirilliformis, Diaporthe australafricana, Fusarium ophioides, Paecilomyces lecythidis, and Sporothrix stenoceras.</title>
        <authorList>
            <person name="Aylward J."/>
            <person name="Wilson A.M."/>
            <person name="Visagie C.M."/>
            <person name="Spraker J."/>
            <person name="Barnes I."/>
            <person name="Buitendag C."/>
            <person name="Ceriani C."/>
            <person name="Del Mar Angel L."/>
            <person name="du Plessis D."/>
            <person name="Fuchs T."/>
            <person name="Gasser K."/>
            <person name="Kramer D."/>
            <person name="Li W."/>
            <person name="Munsamy K."/>
            <person name="Piso A."/>
            <person name="Price J.L."/>
            <person name="Sonnekus B."/>
            <person name="Thomas C."/>
            <person name="van der Nest A."/>
            <person name="van Dijk A."/>
            <person name="van Heerden A."/>
            <person name="van Vuuren N."/>
            <person name="Yilmaz N."/>
            <person name="Duong T.A."/>
            <person name="van der Merwe N.A."/>
            <person name="Wingfield M.J."/>
            <person name="Wingfield B.D."/>
        </authorList>
    </citation>
    <scope>NUCLEOTIDE SEQUENCE [LARGE SCALE GENOMIC DNA]</scope>
    <source>
        <strain evidence="2 3">CMW 18300</strain>
    </source>
</reference>
<feature type="domain" description="Heterokaryon incompatibility" evidence="1">
    <location>
        <begin position="168"/>
        <end position="388"/>
    </location>
</feature>
<sequence length="773" mass="88556">MGCGICRLLYEELMASLDKDLLTNHEKDQERAPEQLEDNKIETVLTAHSTALLAIVYDIEDDDVFRLDFKLEWTLGKENPNTVKRTFVLKQTVWYPTRLVDIRAFKSQTYLDTRRKQYTGNVPEGRETLQDLNKITVRLVERSRDDPQHGLNVYGEDLGQSNQPNNLYVTLSHCWGKSQHYTLDPDTEDELKEGVEVEKLPKTFRDAINFASQLHNVGWIWIDSLCIYQAGPERDKDWLEEAALMQRVYQESYLNISATAASNSSMGLYSYRDCRTLWENEVSLKVDGIPGLALHEKDHHHSRGISKEEAMDISITSLVCKWFGNVFNNSVSENEQPIAKIDWGGEKPLTLALPEPEGLRRCILIDTSHWDNLVNKAPVNVRAWVLQERLLAPRVLHFCEGSIAWECAGFTRAEGHPTGLPRFQVQHDRILPEVSLKGLDPFKHGKKLRSIRLGKIIEPDSHIPEKDLYGFELWARVVEMYSKMNLTMAKDKLIALSGIAQLMSTRILGSEEDPARYVAGLWYKYLESQLLWRVEPIFIRHNRTFHQPARRPADYRAPSFSWASVDAQNGIADGPGNGVTYGEVTDRDLLIDINEEEEDVVINTQTDNTLGLVTGGHIMLQGKLRKIRLSRGDRGRFYWRLLERNGVCPKLDQERHHNVYLDAPSDDDTRHGIFESDNLYCLPAARGPRSENEESKYIICLILQQATGDVQVADLELTRQKGTFRRIGLAKLSSWGDKHTYQHILTPHATDTQLPHWPFGFDTSTNRHLIRVI</sequence>
<accession>A0ABR3WJ79</accession>
<dbReference type="Pfam" id="PF06985">
    <property type="entry name" value="HET"/>
    <property type="match status" value="1"/>
</dbReference>
<dbReference type="PANTHER" id="PTHR33112:SF10">
    <property type="entry name" value="TOL"/>
    <property type="match status" value="1"/>
</dbReference>
<evidence type="ECO:0000313" key="2">
    <source>
        <dbReference type="EMBL" id="KAL1863035.1"/>
    </source>
</evidence>